<keyword evidence="5 8" id="KW-0812">Transmembrane</keyword>
<sequence>MSLISTTEANFKQLKQDGINKKRLFILSLQHMFAMFGSTVLVPALTGLNPAVALFTSGLGTLIFHLITGGKVPAYLGSSFAFIAPIIAAQEQFGRDGAMLGIITVGVVYALMSLVIRLLGTDFFRKLLPPVVVGPVIITIGLGLAPTAKDMASEHLLTAFITLAIAISISVFARGIFKVIPILIGIMGGYIFAIFMGLVDFTPVINAAWFALPKFSLPVIDGNLKAISLVAPIALVTMVEHLGDVLAISSTVNKDFIKEPGLHRTLLGDGIATLVAGLFGGPPNTTYGENVGVLALTKVYNPLIIQLTAVIVILCSFVQKIGVLIRTIPNAVMGGIVFLLFGMIASIGLRTLVENKVDLSQNRNLVIVSVTLVVGISNLAVKAFGLEFSGMGLAALVGIILNLLLPVESDKQTAVEVEVEKSKVKRKVNKSELNSSELGYESN</sequence>
<gene>
    <name evidence="9" type="ORF">SAMN02983006_01758</name>
</gene>
<dbReference type="AlphaFoldDB" id="A0A1I4JNN1"/>
<feature type="transmembrane region" description="Helical" evidence="8">
    <location>
        <begin position="388"/>
        <end position="405"/>
    </location>
</feature>
<feature type="transmembrane region" description="Helical" evidence="8">
    <location>
        <begin position="24"/>
        <end position="45"/>
    </location>
</feature>
<proteinExistence type="inferred from homology"/>
<evidence type="ECO:0000313" key="9">
    <source>
        <dbReference type="EMBL" id="SFL68149.1"/>
    </source>
</evidence>
<feature type="transmembrane region" description="Helical" evidence="8">
    <location>
        <begin position="261"/>
        <end position="279"/>
    </location>
</feature>
<dbReference type="PANTHER" id="PTHR42810:SF4">
    <property type="entry name" value="URIC ACID TRANSPORTER UACT"/>
    <property type="match status" value="1"/>
</dbReference>
<dbReference type="PANTHER" id="PTHR42810">
    <property type="entry name" value="PURINE PERMEASE C1399.01C-RELATED"/>
    <property type="match status" value="1"/>
</dbReference>
<protein>
    <submittedName>
        <fullName evidence="9">Uracil permease</fullName>
    </submittedName>
</protein>
<feature type="transmembrane region" description="Helical" evidence="8">
    <location>
        <begin position="157"/>
        <end position="177"/>
    </location>
</feature>
<evidence type="ECO:0000256" key="7">
    <source>
        <dbReference type="ARBA" id="ARBA00023136"/>
    </source>
</evidence>
<feature type="transmembrane region" description="Helical" evidence="8">
    <location>
        <begin position="330"/>
        <end position="353"/>
    </location>
</feature>
<dbReference type="NCBIfam" id="TIGR00801">
    <property type="entry name" value="ncs2"/>
    <property type="match status" value="1"/>
</dbReference>
<feature type="transmembrane region" description="Helical" evidence="8">
    <location>
        <begin position="189"/>
        <end position="212"/>
    </location>
</feature>
<reference evidence="9 10" key="1">
    <citation type="submission" date="2016-10" db="EMBL/GenBank/DDBJ databases">
        <authorList>
            <person name="de Groot N.N."/>
        </authorList>
    </citation>
    <scope>NUCLEOTIDE SEQUENCE [LARGE SCALE GENOMIC DNA]</scope>
    <source>
        <strain evidence="9 10">ATCC 51327</strain>
    </source>
</reference>
<dbReference type="Pfam" id="PF00860">
    <property type="entry name" value="Xan_ur_permease"/>
    <property type="match status" value="1"/>
</dbReference>
<dbReference type="EMBL" id="FOTI01000024">
    <property type="protein sequence ID" value="SFL68149.1"/>
    <property type="molecule type" value="Genomic_DNA"/>
</dbReference>
<evidence type="ECO:0000256" key="5">
    <source>
        <dbReference type="ARBA" id="ARBA00022692"/>
    </source>
</evidence>
<dbReference type="STRING" id="29563.SAMN02983006_01758"/>
<organism evidence="9 10">
    <name type="scientific">Halanaerobium salsuginis</name>
    <dbReference type="NCBI Taxonomy" id="29563"/>
    <lineage>
        <taxon>Bacteria</taxon>
        <taxon>Bacillati</taxon>
        <taxon>Bacillota</taxon>
        <taxon>Clostridia</taxon>
        <taxon>Halanaerobiales</taxon>
        <taxon>Halanaerobiaceae</taxon>
        <taxon>Halanaerobium</taxon>
    </lineage>
</organism>
<comment type="subcellular location">
    <subcellularLocation>
        <location evidence="1">Cell membrane</location>
        <topology evidence="1">Multi-pass membrane protein</topology>
    </subcellularLocation>
</comment>
<dbReference type="OrthoDB" id="9779092at2"/>
<dbReference type="PROSITE" id="PS01116">
    <property type="entry name" value="XANTH_URACIL_PERMASE"/>
    <property type="match status" value="1"/>
</dbReference>
<dbReference type="RefSeq" id="WP_089861849.1">
    <property type="nucleotide sequence ID" value="NZ_FOTI01000024.1"/>
</dbReference>
<evidence type="ECO:0000256" key="3">
    <source>
        <dbReference type="ARBA" id="ARBA00022448"/>
    </source>
</evidence>
<keyword evidence="3" id="KW-0813">Transport</keyword>
<dbReference type="GO" id="GO:0005886">
    <property type="term" value="C:plasma membrane"/>
    <property type="evidence" value="ECO:0007669"/>
    <property type="project" value="UniProtKB-SubCell"/>
</dbReference>
<dbReference type="Proteomes" id="UP000199006">
    <property type="component" value="Unassembled WGS sequence"/>
</dbReference>
<dbReference type="GO" id="GO:0042907">
    <property type="term" value="F:xanthine transmembrane transporter activity"/>
    <property type="evidence" value="ECO:0007669"/>
    <property type="project" value="TreeGrafter"/>
</dbReference>
<keyword evidence="4" id="KW-1003">Cell membrane</keyword>
<dbReference type="InterPro" id="IPR006043">
    <property type="entry name" value="NCS2"/>
</dbReference>
<evidence type="ECO:0000313" key="10">
    <source>
        <dbReference type="Proteomes" id="UP000199006"/>
    </source>
</evidence>
<comment type="similarity">
    <text evidence="2">Belongs to the nucleobase:cation symporter-2 (NCS2) (TC 2.A.40) family.</text>
</comment>
<keyword evidence="6 8" id="KW-1133">Transmembrane helix</keyword>
<name>A0A1I4JNN1_9FIRM</name>
<feature type="transmembrane region" description="Helical" evidence="8">
    <location>
        <begin position="127"/>
        <end position="145"/>
    </location>
</feature>
<feature type="transmembrane region" description="Helical" evidence="8">
    <location>
        <begin position="224"/>
        <end position="249"/>
    </location>
</feature>
<evidence type="ECO:0000256" key="6">
    <source>
        <dbReference type="ARBA" id="ARBA00022989"/>
    </source>
</evidence>
<evidence type="ECO:0000256" key="8">
    <source>
        <dbReference type="SAM" id="Phobius"/>
    </source>
</evidence>
<evidence type="ECO:0000256" key="2">
    <source>
        <dbReference type="ARBA" id="ARBA00008821"/>
    </source>
</evidence>
<dbReference type="InterPro" id="IPR006042">
    <property type="entry name" value="Xan_ur_permease"/>
</dbReference>
<feature type="transmembrane region" description="Helical" evidence="8">
    <location>
        <begin position="299"/>
        <end position="318"/>
    </location>
</feature>
<feature type="transmembrane region" description="Helical" evidence="8">
    <location>
        <begin position="99"/>
        <end position="120"/>
    </location>
</feature>
<accession>A0A1I4JNN1</accession>
<keyword evidence="10" id="KW-1185">Reference proteome</keyword>
<keyword evidence="7 8" id="KW-0472">Membrane</keyword>
<evidence type="ECO:0000256" key="1">
    <source>
        <dbReference type="ARBA" id="ARBA00004651"/>
    </source>
</evidence>
<evidence type="ECO:0000256" key="4">
    <source>
        <dbReference type="ARBA" id="ARBA00022475"/>
    </source>
</evidence>